<dbReference type="AlphaFoldDB" id="A0A5J5DC22"/>
<feature type="domain" description="Sushi" evidence="7">
    <location>
        <begin position="259"/>
        <end position="316"/>
    </location>
</feature>
<dbReference type="Gene3D" id="2.10.70.10">
    <property type="entry name" value="Complement Module, domain 1"/>
    <property type="match status" value="9"/>
</dbReference>
<evidence type="ECO:0000256" key="3">
    <source>
        <dbReference type="ARBA" id="ARBA00022729"/>
    </source>
</evidence>
<feature type="disulfide bond" evidence="5">
    <location>
        <begin position="434"/>
        <end position="477"/>
    </location>
</feature>
<dbReference type="SUPFAM" id="SSF57535">
    <property type="entry name" value="Complement control module/SCR domain"/>
    <property type="match status" value="9"/>
</dbReference>
<dbReference type="SMART" id="SM00032">
    <property type="entry name" value="CCP"/>
    <property type="match status" value="6"/>
</dbReference>
<sequence length="552" mass="62468">MQLPLILLFLQLWGNVEVSLSQNVKPCVLPDDTPNGYYQIISGEEFVFGTTVQYFCNEGYHMVSKDDTRTCTLDKWTNHVPICEPLSCDPPPAVGGVIVKGLPDNDDPILPDRLLKFSCEGPGKYVNGSSVLRCGQDGQWNHPFPTCESCGTLPHIADADTKGTPKSWYSNGESVEYMCQNFYTMDGKPQQTCIDGKWTGQMRCLKPCTVDRELMNRYNLAFRYGYQDKLYSAHLDWIEFICTKGRRTGTLLMRQQCIDACSKLPDVPHAHLSKEFQEGELINFTCEPGYTTSSPTISYACSSEGWLTVNPGMCNKQHCGTPPHLADGDTKGTLKSQYTHGERVEYVCQNYYTMEGDPFQTCNNGEWTGQTRCLKPCTVDRELMNRHNIAFRYGYQDKLYIAHLDWIEFICTKGRRTGTLLMRPQCIDGVSLGCGSPPPLTDGDIKDTLKSIYSHQESVEFLCQSYYTMEGGPNRTCVDGEWIGQMRCLKPCTVDRELMNRHNIAFRNINSDKLYLVHNDFMEFTCTKGRNTGTLPMRQQCIDGEVNLPTCQ</sequence>
<keyword evidence="4 5" id="KW-1015">Disulfide bond</keyword>
<feature type="domain" description="Sushi" evidence="7">
    <location>
        <begin position="317"/>
        <end position="375"/>
    </location>
</feature>
<dbReference type="Pfam" id="PF00084">
    <property type="entry name" value="Sushi"/>
    <property type="match status" value="6"/>
</dbReference>
<protein>
    <recommendedName>
        <fullName evidence="7">Sushi domain-containing protein</fullName>
    </recommendedName>
</protein>
<evidence type="ECO:0000256" key="5">
    <source>
        <dbReference type="PROSITE-ProRule" id="PRU00302"/>
    </source>
</evidence>
<dbReference type="InterPro" id="IPR051503">
    <property type="entry name" value="ComplSys_Reg/VirEntry_Med"/>
</dbReference>
<evidence type="ECO:0000259" key="7">
    <source>
        <dbReference type="PROSITE" id="PS50923"/>
    </source>
</evidence>
<dbReference type="Proteomes" id="UP000327493">
    <property type="component" value="Chromosome 9"/>
</dbReference>
<feature type="domain" description="Sushi" evidence="7">
    <location>
        <begin position="25"/>
        <end position="85"/>
    </location>
</feature>
<dbReference type="PANTHER" id="PTHR45785:SF2">
    <property type="entry name" value="COMPLEMENT FACTOR H-RELATED"/>
    <property type="match status" value="1"/>
</dbReference>
<feature type="domain" description="Sushi" evidence="7">
    <location>
        <begin position="432"/>
        <end position="490"/>
    </location>
</feature>
<keyword evidence="3 6" id="KW-0732">Signal</keyword>
<evidence type="ECO:0000256" key="1">
    <source>
        <dbReference type="ARBA" id="ARBA00004328"/>
    </source>
</evidence>
<organism evidence="8 9">
    <name type="scientific">Etheostoma spectabile</name>
    <name type="common">orangethroat darter</name>
    <dbReference type="NCBI Taxonomy" id="54343"/>
    <lineage>
        <taxon>Eukaryota</taxon>
        <taxon>Metazoa</taxon>
        <taxon>Chordata</taxon>
        <taxon>Craniata</taxon>
        <taxon>Vertebrata</taxon>
        <taxon>Euteleostomi</taxon>
        <taxon>Actinopterygii</taxon>
        <taxon>Neopterygii</taxon>
        <taxon>Teleostei</taxon>
        <taxon>Neoteleostei</taxon>
        <taxon>Acanthomorphata</taxon>
        <taxon>Eupercaria</taxon>
        <taxon>Perciformes</taxon>
        <taxon>Percoidei</taxon>
        <taxon>Percidae</taxon>
        <taxon>Etheostomatinae</taxon>
        <taxon>Etheostoma</taxon>
    </lineage>
</organism>
<dbReference type="PANTHER" id="PTHR45785">
    <property type="entry name" value="COMPLEMENT FACTOR H-RELATED"/>
    <property type="match status" value="1"/>
</dbReference>
<comment type="caution">
    <text evidence="8">The sequence shown here is derived from an EMBL/GenBank/DDBJ whole genome shotgun (WGS) entry which is preliminary data.</text>
</comment>
<feature type="disulfide bond" evidence="5">
    <location>
        <begin position="150"/>
        <end position="193"/>
    </location>
</feature>
<dbReference type="InterPro" id="IPR035976">
    <property type="entry name" value="Sushi/SCR/CCP_sf"/>
</dbReference>
<feature type="signal peptide" evidence="6">
    <location>
        <begin position="1"/>
        <end position="21"/>
    </location>
</feature>
<accession>A0A5J5DC22</accession>
<reference evidence="8 9" key="1">
    <citation type="submission" date="2019-08" db="EMBL/GenBank/DDBJ databases">
        <title>A chromosome-level genome assembly, high-density linkage maps, and genome scans reveal the genomic architecture of hybrid incompatibilities underlying speciation via character displacement in darters (Percidae: Etheostominae).</title>
        <authorList>
            <person name="Moran R.L."/>
            <person name="Catchen J.M."/>
            <person name="Fuller R.C."/>
        </authorList>
    </citation>
    <scope>NUCLEOTIDE SEQUENCE [LARGE SCALE GENOMIC DNA]</scope>
    <source>
        <strain evidence="8">EspeVRDwgs_2016</strain>
        <tissue evidence="8">Muscle</tissue>
    </source>
</reference>
<comment type="subcellular location">
    <subcellularLocation>
        <location evidence="1">Virion</location>
    </subcellularLocation>
</comment>
<feature type="domain" description="Sushi" evidence="7">
    <location>
        <begin position="148"/>
        <end position="206"/>
    </location>
</feature>
<evidence type="ECO:0000256" key="2">
    <source>
        <dbReference type="ARBA" id="ARBA00022659"/>
    </source>
</evidence>
<evidence type="ECO:0000256" key="6">
    <source>
        <dbReference type="SAM" id="SignalP"/>
    </source>
</evidence>
<feature type="disulfide bond" evidence="5">
    <location>
        <begin position="56"/>
        <end position="83"/>
    </location>
</feature>
<dbReference type="InterPro" id="IPR000436">
    <property type="entry name" value="Sushi_SCR_CCP_dom"/>
</dbReference>
<dbReference type="PROSITE" id="PS50923">
    <property type="entry name" value="SUSHI"/>
    <property type="match status" value="5"/>
</dbReference>
<evidence type="ECO:0000313" key="9">
    <source>
        <dbReference type="Proteomes" id="UP000327493"/>
    </source>
</evidence>
<evidence type="ECO:0000313" key="8">
    <source>
        <dbReference type="EMBL" id="KAA8589411.1"/>
    </source>
</evidence>
<gene>
    <name evidence="8" type="ORF">FQN60_012776</name>
</gene>
<keyword evidence="9" id="KW-1185">Reference proteome</keyword>
<keyword evidence="2 5" id="KW-0768">Sushi</keyword>
<name>A0A5J5DC22_9PERO</name>
<proteinExistence type="predicted"/>
<feature type="disulfide bond" evidence="5">
    <location>
        <begin position="319"/>
        <end position="362"/>
    </location>
</feature>
<evidence type="ECO:0000256" key="4">
    <source>
        <dbReference type="ARBA" id="ARBA00023157"/>
    </source>
</evidence>
<dbReference type="EMBL" id="VOFY01000009">
    <property type="protein sequence ID" value="KAA8589411.1"/>
    <property type="molecule type" value="Genomic_DNA"/>
</dbReference>
<dbReference type="CDD" id="cd00033">
    <property type="entry name" value="CCP"/>
    <property type="match status" value="6"/>
</dbReference>
<comment type="caution">
    <text evidence="5">Lacks conserved residue(s) required for the propagation of feature annotation.</text>
</comment>
<feature type="chain" id="PRO_5023919800" description="Sushi domain-containing protein" evidence="6">
    <location>
        <begin position="22"/>
        <end position="552"/>
    </location>
</feature>